<gene>
    <name evidence="2" type="ORF">SKAU_G00375580</name>
</gene>
<dbReference type="PANTHER" id="PTHR47272">
    <property type="entry name" value="DDE_TNP_1_7 DOMAIN-CONTAINING PROTEIN"/>
    <property type="match status" value="1"/>
</dbReference>
<keyword evidence="3" id="KW-1185">Reference proteome</keyword>
<proteinExistence type="predicted"/>
<organism evidence="2 3">
    <name type="scientific">Synaphobranchus kaupii</name>
    <name type="common">Kaup's arrowtooth eel</name>
    <dbReference type="NCBI Taxonomy" id="118154"/>
    <lineage>
        <taxon>Eukaryota</taxon>
        <taxon>Metazoa</taxon>
        <taxon>Chordata</taxon>
        <taxon>Craniata</taxon>
        <taxon>Vertebrata</taxon>
        <taxon>Euteleostomi</taxon>
        <taxon>Actinopterygii</taxon>
        <taxon>Neopterygii</taxon>
        <taxon>Teleostei</taxon>
        <taxon>Anguilliformes</taxon>
        <taxon>Synaphobranchidae</taxon>
        <taxon>Synaphobranchus</taxon>
    </lineage>
</organism>
<dbReference type="EMBL" id="JAINUF010000018">
    <property type="protein sequence ID" value="KAJ8338592.1"/>
    <property type="molecule type" value="Genomic_DNA"/>
</dbReference>
<reference evidence="2" key="1">
    <citation type="journal article" date="2023" name="Science">
        <title>Genome structures resolve the early diversification of teleost fishes.</title>
        <authorList>
            <person name="Parey E."/>
            <person name="Louis A."/>
            <person name="Montfort J."/>
            <person name="Bouchez O."/>
            <person name="Roques C."/>
            <person name="Iampietro C."/>
            <person name="Lluch J."/>
            <person name="Castinel A."/>
            <person name="Donnadieu C."/>
            <person name="Desvignes T."/>
            <person name="Floi Bucao C."/>
            <person name="Jouanno E."/>
            <person name="Wen M."/>
            <person name="Mejri S."/>
            <person name="Dirks R."/>
            <person name="Jansen H."/>
            <person name="Henkel C."/>
            <person name="Chen W.J."/>
            <person name="Zahm M."/>
            <person name="Cabau C."/>
            <person name="Klopp C."/>
            <person name="Thompson A.W."/>
            <person name="Robinson-Rechavi M."/>
            <person name="Braasch I."/>
            <person name="Lecointre G."/>
            <person name="Bobe J."/>
            <person name="Postlethwait J.H."/>
            <person name="Berthelot C."/>
            <person name="Roest Crollius H."/>
            <person name="Guiguen Y."/>
        </authorList>
    </citation>
    <scope>NUCLEOTIDE SEQUENCE</scope>
    <source>
        <strain evidence="2">WJC10195</strain>
    </source>
</reference>
<comment type="caution">
    <text evidence="2">The sequence shown here is derived from an EMBL/GenBank/DDBJ whole genome shotgun (WGS) entry which is preliminary data.</text>
</comment>
<name>A0A9Q1EGY1_SYNKA</name>
<evidence type="ECO:0000256" key="1">
    <source>
        <dbReference type="SAM" id="MobiDB-lite"/>
    </source>
</evidence>
<evidence type="ECO:0000313" key="2">
    <source>
        <dbReference type="EMBL" id="KAJ8338592.1"/>
    </source>
</evidence>
<feature type="region of interest" description="Disordered" evidence="1">
    <location>
        <begin position="23"/>
        <end position="47"/>
    </location>
</feature>
<dbReference type="Proteomes" id="UP001152622">
    <property type="component" value="Chromosome 18"/>
</dbReference>
<evidence type="ECO:0000313" key="3">
    <source>
        <dbReference type="Proteomes" id="UP001152622"/>
    </source>
</evidence>
<dbReference type="PANTHER" id="PTHR47272:SF1">
    <property type="entry name" value="PIGGYBAC TRANSPOSABLE ELEMENT-DERIVED PROTEIN 3-LIKE"/>
    <property type="match status" value="1"/>
</dbReference>
<protein>
    <submittedName>
        <fullName evidence="2">Uncharacterized protein</fullName>
    </submittedName>
</protein>
<dbReference type="AlphaFoldDB" id="A0A9Q1EGY1"/>
<dbReference type="OrthoDB" id="123207at2759"/>
<accession>A0A9Q1EGY1</accession>
<sequence>MAACSEEDTDLVLEKMDAAKGLIYPEKQKRGRPSKGNESKTPPRVIRQPKVPRPVVDMRYDRIDHFPILSTKGRCRICPDGQTSIMCQKCNTKTY</sequence>